<accession>A0A9J5YJ30</accession>
<dbReference type="OrthoDB" id="1744413at2759"/>
<gene>
    <name evidence="1" type="ORF">H5410_031707</name>
</gene>
<reference evidence="1 2" key="1">
    <citation type="submission" date="2020-09" db="EMBL/GenBank/DDBJ databases">
        <title>De no assembly of potato wild relative species, Solanum commersonii.</title>
        <authorList>
            <person name="Cho K."/>
        </authorList>
    </citation>
    <scope>NUCLEOTIDE SEQUENCE [LARGE SCALE GENOMIC DNA]</scope>
    <source>
        <strain evidence="1">LZ3.2</strain>
        <tissue evidence="1">Leaf</tissue>
    </source>
</reference>
<dbReference type="EMBL" id="JACXVP010000006">
    <property type="protein sequence ID" value="KAG5600337.1"/>
    <property type="molecule type" value="Genomic_DNA"/>
</dbReference>
<protein>
    <submittedName>
        <fullName evidence="1">Uncharacterized protein</fullName>
    </submittedName>
</protein>
<keyword evidence="2" id="KW-1185">Reference proteome</keyword>
<dbReference type="PANTHER" id="PTHR36607">
    <property type="entry name" value="1,2-DIHYDROXY-3-KETO-5-METHYLTHIOPENTENE DIOXYGENASE 4"/>
    <property type="match status" value="1"/>
</dbReference>
<evidence type="ECO:0000313" key="2">
    <source>
        <dbReference type="Proteomes" id="UP000824120"/>
    </source>
</evidence>
<organism evidence="1 2">
    <name type="scientific">Solanum commersonii</name>
    <name type="common">Commerson's wild potato</name>
    <name type="synonym">Commerson's nightshade</name>
    <dbReference type="NCBI Taxonomy" id="4109"/>
    <lineage>
        <taxon>Eukaryota</taxon>
        <taxon>Viridiplantae</taxon>
        <taxon>Streptophyta</taxon>
        <taxon>Embryophyta</taxon>
        <taxon>Tracheophyta</taxon>
        <taxon>Spermatophyta</taxon>
        <taxon>Magnoliopsida</taxon>
        <taxon>eudicotyledons</taxon>
        <taxon>Gunneridae</taxon>
        <taxon>Pentapetalae</taxon>
        <taxon>asterids</taxon>
        <taxon>lamiids</taxon>
        <taxon>Solanales</taxon>
        <taxon>Solanaceae</taxon>
        <taxon>Solanoideae</taxon>
        <taxon>Solaneae</taxon>
        <taxon>Solanum</taxon>
    </lineage>
</organism>
<dbReference type="AlphaFoldDB" id="A0A9J5YJ30"/>
<dbReference type="PANTHER" id="PTHR36607:SF20">
    <property type="entry name" value="AMINOTRANSFERASE-LIKE PLANT MOBILE DOMAIN-CONTAINING PROTEIN"/>
    <property type="match status" value="1"/>
</dbReference>
<proteinExistence type="predicted"/>
<name>A0A9J5YJ30_SOLCO</name>
<dbReference type="Proteomes" id="UP000824120">
    <property type="component" value="Chromosome 6"/>
</dbReference>
<sequence>MAHRKKFSLFVSVLANIYRGLKEISTSPNLSVANIIFPIYYVNSWLREYSGTHYRANHSHQSIPLCNISGKDLHLTDNRKLLNSGNEFIISLRSGYITVRHDSNFIVESYNLKKFS</sequence>
<evidence type="ECO:0000313" key="1">
    <source>
        <dbReference type="EMBL" id="KAG5600337.1"/>
    </source>
</evidence>
<comment type="caution">
    <text evidence="1">The sequence shown here is derived from an EMBL/GenBank/DDBJ whole genome shotgun (WGS) entry which is preliminary data.</text>
</comment>